<gene>
    <name evidence="2" type="ORF">XELAEV_18029844mg</name>
</gene>
<organism evidence="2 3">
    <name type="scientific">Xenopus laevis</name>
    <name type="common">African clawed frog</name>
    <dbReference type="NCBI Taxonomy" id="8355"/>
    <lineage>
        <taxon>Eukaryota</taxon>
        <taxon>Metazoa</taxon>
        <taxon>Chordata</taxon>
        <taxon>Craniata</taxon>
        <taxon>Vertebrata</taxon>
        <taxon>Euteleostomi</taxon>
        <taxon>Amphibia</taxon>
        <taxon>Batrachia</taxon>
        <taxon>Anura</taxon>
        <taxon>Pipoidea</taxon>
        <taxon>Pipidae</taxon>
        <taxon>Xenopodinae</taxon>
        <taxon>Xenopus</taxon>
        <taxon>Xenopus</taxon>
    </lineage>
</organism>
<evidence type="ECO:0000313" key="3">
    <source>
        <dbReference type="Proteomes" id="UP000694892"/>
    </source>
</evidence>
<feature type="transmembrane region" description="Helical" evidence="1">
    <location>
        <begin position="6"/>
        <end position="32"/>
    </location>
</feature>
<dbReference type="Proteomes" id="UP000694892">
    <property type="component" value="Chromosome 5S"/>
</dbReference>
<proteinExistence type="predicted"/>
<keyword evidence="1" id="KW-1133">Transmembrane helix</keyword>
<dbReference type="AlphaFoldDB" id="A0A974HI52"/>
<sequence>MNPIHGSNYVSLICNSELLSALLMPLMVGLAVRHCRKLVTIRVSLTLDRPSGNLTSVPDIREKSGLQYNDGRLVTCSTLPTILIVTMQFSLDL</sequence>
<keyword evidence="1" id="KW-0812">Transmembrane</keyword>
<protein>
    <submittedName>
        <fullName evidence="2">Uncharacterized protein</fullName>
    </submittedName>
</protein>
<dbReference type="EMBL" id="CM004475">
    <property type="protein sequence ID" value="OCT78755.1"/>
    <property type="molecule type" value="Genomic_DNA"/>
</dbReference>
<evidence type="ECO:0000256" key="1">
    <source>
        <dbReference type="SAM" id="Phobius"/>
    </source>
</evidence>
<accession>A0A974HI52</accession>
<evidence type="ECO:0000313" key="2">
    <source>
        <dbReference type="EMBL" id="OCT78755.1"/>
    </source>
</evidence>
<name>A0A974HI52_XENLA</name>
<reference evidence="3" key="1">
    <citation type="journal article" date="2016" name="Nature">
        <title>Genome evolution in the allotetraploid frog Xenopus laevis.</title>
        <authorList>
            <person name="Session A.M."/>
            <person name="Uno Y."/>
            <person name="Kwon T."/>
            <person name="Chapman J.A."/>
            <person name="Toyoda A."/>
            <person name="Takahashi S."/>
            <person name="Fukui A."/>
            <person name="Hikosaka A."/>
            <person name="Suzuki A."/>
            <person name="Kondo M."/>
            <person name="van Heeringen S.J."/>
            <person name="Quigley I."/>
            <person name="Heinz S."/>
            <person name="Ogino H."/>
            <person name="Ochi H."/>
            <person name="Hellsten U."/>
            <person name="Lyons J.B."/>
            <person name="Simakov O."/>
            <person name="Putnam N."/>
            <person name="Stites J."/>
            <person name="Kuroki Y."/>
            <person name="Tanaka T."/>
            <person name="Michiue T."/>
            <person name="Watanabe M."/>
            <person name="Bogdanovic O."/>
            <person name="Lister R."/>
            <person name="Georgiou G."/>
            <person name="Paranjpe S.S."/>
            <person name="van Kruijsbergen I."/>
            <person name="Shu S."/>
            <person name="Carlson J."/>
            <person name="Kinoshita T."/>
            <person name="Ohta Y."/>
            <person name="Mawaribuchi S."/>
            <person name="Jenkins J."/>
            <person name="Grimwood J."/>
            <person name="Schmutz J."/>
            <person name="Mitros T."/>
            <person name="Mozaffari S.V."/>
            <person name="Suzuki Y."/>
            <person name="Haramoto Y."/>
            <person name="Yamamoto T.S."/>
            <person name="Takagi C."/>
            <person name="Heald R."/>
            <person name="Miller K."/>
            <person name="Haudenschild C."/>
            <person name="Kitzman J."/>
            <person name="Nakayama T."/>
            <person name="Izutsu Y."/>
            <person name="Robert J."/>
            <person name="Fortriede J."/>
            <person name="Burns K."/>
            <person name="Lotay V."/>
            <person name="Karimi K."/>
            <person name="Yasuoka Y."/>
            <person name="Dichmann D.S."/>
            <person name="Flajnik M.F."/>
            <person name="Houston D.W."/>
            <person name="Shendure J."/>
            <person name="DuPasquier L."/>
            <person name="Vize P.D."/>
            <person name="Zorn A.M."/>
            <person name="Ito M."/>
            <person name="Marcotte E.M."/>
            <person name="Wallingford J.B."/>
            <person name="Ito Y."/>
            <person name="Asashima M."/>
            <person name="Ueno N."/>
            <person name="Matsuda Y."/>
            <person name="Veenstra G.J."/>
            <person name="Fujiyama A."/>
            <person name="Harland R.M."/>
            <person name="Taira M."/>
            <person name="Rokhsar D.S."/>
        </authorList>
    </citation>
    <scope>NUCLEOTIDE SEQUENCE [LARGE SCALE GENOMIC DNA]</scope>
    <source>
        <strain evidence="3">J</strain>
    </source>
</reference>
<keyword evidence="1" id="KW-0472">Membrane</keyword>